<sequence>MDGAGTVKERNDYYPFGARHVRSDYAQSMNRWKYNGKELQTTGDLGYLDYGARMYDAGLGRWFSIDPLAEKYAGLSGYEFSGNNPLLFVDRNGGFFTHYVDKDYNVLLQTDDGSDDVVMVPDAYVGDFKKYSGFSSGMDYIFNSFGWNQY</sequence>
<evidence type="ECO:0008006" key="3">
    <source>
        <dbReference type="Google" id="ProtNLM"/>
    </source>
</evidence>
<evidence type="ECO:0000313" key="1">
    <source>
        <dbReference type="EMBL" id="MCG4962349.1"/>
    </source>
</evidence>
<organism evidence="1 2">
    <name type="scientific">Odoribacter splanchnicus</name>
    <dbReference type="NCBI Taxonomy" id="28118"/>
    <lineage>
        <taxon>Bacteria</taxon>
        <taxon>Pseudomonadati</taxon>
        <taxon>Bacteroidota</taxon>
        <taxon>Bacteroidia</taxon>
        <taxon>Bacteroidales</taxon>
        <taxon>Odoribacteraceae</taxon>
        <taxon>Odoribacter</taxon>
    </lineage>
</organism>
<dbReference type="RefSeq" id="WP_237983075.1">
    <property type="nucleotide sequence ID" value="NZ_JABWDG010000115.1"/>
</dbReference>
<proteinExistence type="predicted"/>
<dbReference type="AlphaFoldDB" id="A0AAW5CNG5"/>
<dbReference type="EMBL" id="JAKNDN010000083">
    <property type="protein sequence ID" value="MCG4962349.1"/>
    <property type="molecule type" value="Genomic_DNA"/>
</dbReference>
<dbReference type="NCBIfam" id="TIGR03696">
    <property type="entry name" value="Rhs_assc_core"/>
    <property type="match status" value="1"/>
</dbReference>
<gene>
    <name evidence="1" type="ORF">L0P03_21270</name>
</gene>
<evidence type="ECO:0000313" key="2">
    <source>
        <dbReference type="Proteomes" id="UP001199750"/>
    </source>
</evidence>
<dbReference type="PANTHER" id="PTHR32305">
    <property type="match status" value="1"/>
</dbReference>
<name>A0AAW5CNG5_9BACT</name>
<dbReference type="Gene3D" id="2.180.10.10">
    <property type="entry name" value="RHS repeat-associated core"/>
    <property type="match status" value="1"/>
</dbReference>
<dbReference type="InterPro" id="IPR022385">
    <property type="entry name" value="Rhs_assc_core"/>
</dbReference>
<comment type="caution">
    <text evidence="1">The sequence shown here is derived from an EMBL/GenBank/DDBJ whole genome shotgun (WGS) entry which is preliminary data.</text>
</comment>
<dbReference type="InterPro" id="IPR050708">
    <property type="entry name" value="T6SS_VgrG/RHS"/>
</dbReference>
<accession>A0AAW5CNG5</accession>
<reference evidence="1" key="1">
    <citation type="submission" date="2022-01" db="EMBL/GenBank/DDBJ databases">
        <title>Collection of gut derived symbiotic bacterial strains cultured from healthy donors.</title>
        <authorList>
            <person name="Lin H."/>
            <person name="Kohout C."/>
            <person name="Waligurski E."/>
            <person name="Pamer E.G."/>
        </authorList>
    </citation>
    <scope>NUCLEOTIDE SEQUENCE</scope>
    <source>
        <strain evidence="1">DFI.1.149</strain>
    </source>
</reference>
<protein>
    <recommendedName>
        <fullName evidence="3">RHS repeat-associated core domain-containing protein</fullName>
    </recommendedName>
</protein>
<dbReference type="PANTHER" id="PTHR32305:SF15">
    <property type="entry name" value="PROTEIN RHSA-RELATED"/>
    <property type="match status" value="1"/>
</dbReference>
<dbReference type="Proteomes" id="UP001199750">
    <property type="component" value="Unassembled WGS sequence"/>
</dbReference>